<evidence type="ECO:0000313" key="2">
    <source>
        <dbReference type="EMBL" id="MPC62937.1"/>
    </source>
</evidence>
<reference evidence="2 3" key="1">
    <citation type="submission" date="2019-05" db="EMBL/GenBank/DDBJ databases">
        <title>Another draft genome of Portunus trituberculatus and its Hox gene families provides insights of decapod evolution.</title>
        <authorList>
            <person name="Jeong J.-H."/>
            <person name="Song I."/>
            <person name="Kim S."/>
            <person name="Choi T."/>
            <person name="Kim D."/>
            <person name="Ryu S."/>
            <person name="Kim W."/>
        </authorList>
    </citation>
    <scope>NUCLEOTIDE SEQUENCE [LARGE SCALE GENOMIC DNA]</scope>
    <source>
        <tissue evidence="2">Muscle</tissue>
    </source>
</reference>
<name>A0A5B7H0Q3_PORTR</name>
<evidence type="ECO:0000256" key="1">
    <source>
        <dbReference type="SAM" id="MobiDB-lite"/>
    </source>
</evidence>
<accession>A0A5B7H0Q3</accession>
<organism evidence="2 3">
    <name type="scientific">Portunus trituberculatus</name>
    <name type="common">Swimming crab</name>
    <name type="synonym">Neptunus trituberculatus</name>
    <dbReference type="NCBI Taxonomy" id="210409"/>
    <lineage>
        <taxon>Eukaryota</taxon>
        <taxon>Metazoa</taxon>
        <taxon>Ecdysozoa</taxon>
        <taxon>Arthropoda</taxon>
        <taxon>Crustacea</taxon>
        <taxon>Multicrustacea</taxon>
        <taxon>Malacostraca</taxon>
        <taxon>Eumalacostraca</taxon>
        <taxon>Eucarida</taxon>
        <taxon>Decapoda</taxon>
        <taxon>Pleocyemata</taxon>
        <taxon>Brachyura</taxon>
        <taxon>Eubrachyura</taxon>
        <taxon>Portunoidea</taxon>
        <taxon>Portunidae</taxon>
        <taxon>Portuninae</taxon>
        <taxon>Portunus</taxon>
    </lineage>
</organism>
<proteinExistence type="predicted"/>
<keyword evidence="3" id="KW-1185">Reference proteome</keyword>
<gene>
    <name evidence="2" type="ORF">E2C01_057028</name>
</gene>
<dbReference type="EMBL" id="VSRR010020239">
    <property type="protein sequence ID" value="MPC62937.1"/>
    <property type="molecule type" value="Genomic_DNA"/>
</dbReference>
<protein>
    <submittedName>
        <fullName evidence="2">Uncharacterized protein</fullName>
    </submittedName>
</protein>
<dbReference type="AlphaFoldDB" id="A0A5B7H0Q3"/>
<dbReference type="Proteomes" id="UP000324222">
    <property type="component" value="Unassembled WGS sequence"/>
</dbReference>
<feature type="region of interest" description="Disordered" evidence="1">
    <location>
        <begin position="143"/>
        <end position="167"/>
    </location>
</feature>
<sequence>MRGKRLSGREARTLSAWIVELVSLFSRNCTSARQNHVGASSTEKVGSLTCATAAAGTALAAEGEEGGVTPSAMLKSAWRMRRSLQGHHCSEQLQAKAARAVKSVVADQKLIYLSTAVIYILYSRITGSQSRDRSELDMLANQETDRRRRSAGHAGQSQTRSPEAWLGRDPPMASVPCSPCTPVLLAVSCGCEAHPQR</sequence>
<evidence type="ECO:0000313" key="3">
    <source>
        <dbReference type="Proteomes" id="UP000324222"/>
    </source>
</evidence>
<comment type="caution">
    <text evidence="2">The sequence shown here is derived from an EMBL/GenBank/DDBJ whole genome shotgun (WGS) entry which is preliminary data.</text>
</comment>